<protein>
    <recommendedName>
        <fullName evidence="2">Tubulin-specific chaperone D</fullName>
    </recommendedName>
</protein>
<keyword evidence="3" id="KW-0143">Chaperone</keyword>
<dbReference type="InterPro" id="IPR021133">
    <property type="entry name" value="HEAT_type_2"/>
</dbReference>
<dbReference type="InterPro" id="IPR058033">
    <property type="entry name" value="ARM_TBCD_2nd"/>
</dbReference>
<dbReference type="Pfam" id="PF12612">
    <property type="entry name" value="TFCD_C"/>
    <property type="match status" value="1"/>
</dbReference>
<dbReference type="SUPFAM" id="SSF48371">
    <property type="entry name" value="ARM repeat"/>
    <property type="match status" value="1"/>
</dbReference>
<dbReference type="Pfam" id="PF23579">
    <property type="entry name" value="ARM_TBCD"/>
    <property type="match status" value="1"/>
</dbReference>
<proteinExistence type="inferred from homology"/>
<dbReference type="GO" id="GO:0005096">
    <property type="term" value="F:GTPase activator activity"/>
    <property type="evidence" value="ECO:0007669"/>
    <property type="project" value="InterPro"/>
</dbReference>
<accession>A0A3M7PJS6</accession>
<feature type="domain" description="Tubulin-folding cofactor D ARM repeats" evidence="6">
    <location>
        <begin position="207"/>
        <end position="439"/>
    </location>
</feature>
<dbReference type="GO" id="GO:0000226">
    <property type="term" value="P:microtubule cytoskeleton organization"/>
    <property type="evidence" value="ECO:0007669"/>
    <property type="project" value="TreeGrafter"/>
</dbReference>
<dbReference type="Gene3D" id="1.25.10.10">
    <property type="entry name" value="Leucine-rich Repeat Variant"/>
    <property type="match status" value="2"/>
</dbReference>
<feature type="domain" description="Tubulin-folding cofactor D C-terminal" evidence="5">
    <location>
        <begin position="827"/>
        <end position="1013"/>
    </location>
</feature>
<feature type="repeat" description="HEAT" evidence="4">
    <location>
        <begin position="272"/>
        <end position="309"/>
    </location>
</feature>
<dbReference type="AlphaFoldDB" id="A0A3M7PJS6"/>
<name>A0A3M7PJS6_BRAPC</name>
<dbReference type="PANTHER" id="PTHR12658:SF0">
    <property type="entry name" value="TUBULIN-SPECIFIC CHAPERONE D"/>
    <property type="match status" value="1"/>
</dbReference>
<dbReference type="GO" id="GO:0048487">
    <property type="term" value="F:beta-tubulin binding"/>
    <property type="evidence" value="ECO:0007669"/>
    <property type="project" value="InterPro"/>
</dbReference>
<organism evidence="7 8">
    <name type="scientific">Brachionus plicatilis</name>
    <name type="common">Marine rotifer</name>
    <name type="synonym">Brachionus muelleri</name>
    <dbReference type="NCBI Taxonomy" id="10195"/>
    <lineage>
        <taxon>Eukaryota</taxon>
        <taxon>Metazoa</taxon>
        <taxon>Spiralia</taxon>
        <taxon>Gnathifera</taxon>
        <taxon>Rotifera</taxon>
        <taxon>Eurotatoria</taxon>
        <taxon>Monogononta</taxon>
        <taxon>Pseudotrocha</taxon>
        <taxon>Ploima</taxon>
        <taxon>Brachionidae</taxon>
        <taxon>Brachionus</taxon>
    </lineage>
</organism>
<dbReference type="EMBL" id="REGN01010255">
    <property type="protein sequence ID" value="RMZ99376.1"/>
    <property type="molecule type" value="Genomic_DNA"/>
</dbReference>
<dbReference type="Proteomes" id="UP000276133">
    <property type="component" value="Unassembled WGS sequence"/>
</dbReference>
<evidence type="ECO:0000259" key="5">
    <source>
        <dbReference type="Pfam" id="PF12612"/>
    </source>
</evidence>
<dbReference type="STRING" id="10195.A0A3M7PJS6"/>
<reference evidence="7 8" key="1">
    <citation type="journal article" date="2018" name="Sci. Rep.">
        <title>Genomic signatures of local adaptation to the degree of environmental predictability in rotifers.</title>
        <authorList>
            <person name="Franch-Gras L."/>
            <person name="Hahn C."/>
            <person name="Garcia-Roger E.M."/>
            <person name="Carmona M.J."/>
            <person name="Serra M."/>
            <person name="Gomez A."/>
        </authorList>
    </citation>
    <scope>NUCLEOTIDE SEQUENCE [LARGE SCALE GENOMIC DNA]</scope>
    <source>
        <strain evidence="7">HYR1</strain>
    </source>
</reference>
<evidence type="ECO:0000313" key="8">
    <source>
        <dbReference type="Proteomes" id="UP000276133"/>
    </source>
</evidence>
<dbReference type="InterPro" id="IPR022577">
    <property type="entry name" value="TBCD_C"/>
</dbReference>
<dbReference type="InterPro" id="IPR016024">
    <property type="entry name" value="ARM-type_fold"/>
</dbReference>
<gene>
    <name evidence="7" type="ORF">BpHYR1_024845</name>
</gene>
<dbReference type="GO" id="GO:0016328">
    <property type="term" value="C:lateral plasma membrane"/>
    <property type="evidence" value="ECO:0007669"/>
    <property type="project" value="TreeGrafter"/>
</dbReference>
<evidence type="ECO:0000256" key="1">
    <source>
        <dbReference type="ARBA" id="ARBA00006853"/>
    </source>
</evidence>
<dbReference type="GO" id="GO:0007023">
    <property type="term" value="P:post-chaperonin tubulin folding pathway"/>
    <property type="evidence" value="ECO:0007669"/>
    <property type="project" value="InterPro"/>
</dbReference>
<dbReference type="PANTHER" id="PTHR12658">
    <property type="entry name" value="BETA-TUBULIN COFACTOR D"/>
    <property type="match status" value="1"/>
</dbReference>
<comment type="similarity">
    <text evidence="1">Belongs to the TBCD family.</text>
</comment>
<dbReference type="InterPro" id="IPR033162">
    <property type="entry name" value="TBCD"/>
</dbReference>
<dbReference type="OrthoDB" id="10253476at2759"/>
<dbReference type="GO" id="GO:0034333">
    <property type="term" value="P:adherens junction assembly"/>
    <property type="evidence" value="ECO:0007669"/>
    <property type="project" value="TreeGrafter"/>
</dbReference>
<comment type="caution">
    <text evidence="7">The sequence shown here is derived from an EMBL/GenBank/DDBJ whole genome shotgun (WGS) entry which is preliminary data.</text>
</comment>
<dbReference type="PROSITE" id="PS50077">
    <property type="entry name" value="HEAT_REPEAT"/>
    <property type="match status" value="1"/>
</dbReference>
<dbReference type="GO" id="GO:0070830">
    <property type="term" value="P:bicellular tight junction assembly"/>
    <property type="evidence" value="ECO:0007669"/>
    <property type="project" value="TreeGrafter"/>
</dbReference>
<evidence type="ECO:0000259" key="6">
    <source>
        <dbReference type="Pfam" id="PF25767"/>
    </source>
</evidence>
<sequence>MPNLVTAQNHCNNDLAKLISTLLLNNIYNINFISNTKKNYCMNLKHEQLELQEHLLGYFLNLLIDRFALFFKNHLYSIRKQTYSSKKFAQKRKPVLIILGSRFVYFFLKKVPYLFVSDKCQDACALLLSKFMSRQDLQKKVLPEFFDQIFEHMKESAKSGDKFKLLGTLKCIASIYKNGKREDLLCYTLPTLKNIVELNLLSSKLALVRKYNIKILQRIGMAFFKVKIAKWRYERGSRSLLNNVKSAQTASTQRCQAQDEDDEEIPGEIEEIIEQLLSGLKDPDTIVRWSSAKGIGRITNRLSKENADDILQSLLELFNYVEDDSAWHGGCLAIAELGRRGLLLPQQLKSVVPIIIKALIFDKKLGNYSLGRNVRDAACYVCWSMARAFEPDVIEPYVNQIAGALLIVSVFDREVNCRRAASASFQENVGRQGQFPHGIDIIIKCDYHAVGQIHNCFLDLAIYIASFEEYRQQIVDHLMVHKFNHWDHSIRELTAQSFFKLTPLCPDYMAFEVVPSLIKQSSSIDLNTRHGALLSLGQLIHALSELVNLEPEKLLNKYFNEEFTSKLRHVLSQIFDEKYFRGSGGEYMRPAVCFFVKKFSLCKQMHKQFQLDDQFIGQCEHFLVQCIEQNKESVQLSAAETLPVYCDLPPYHHSEPKLVEAFIKNLRQTSKDYVRSGYCFALGHLPPFFLAKNDNFRKITSTLIVASKCVSGAIDDQTGALPPKSVPKSIEAESTWVQARRDAIKSLTFLFKSVNSAEDVKKYNLNESDFGEVFQCFLAGLEDYSNDSKGDTGSKVREASMEALEFFLSLSTRLNLALAKDHSLIETVLSGLMQQAVERIDRTRSIAAKTFCTILFNPELNIPENTVAKLRQVFVKEECDAIDWNLAYVTMPMFAKFLNSKQFQTNLLIGFVYSIGSLTESVVKSATSSFIKQVKQVEEESAQDFRDLVEKLLALCKVHLKVDRLSSSLIKTVDLLVQNDFFANGVLNADKNYPLEFVELFLENVKVTKDMQRLTSYTDFFCDMLQFDDEKVRKNCLTRLMIQLCHQYSRIRKVTASKLFEALINLPDLFQSDDDNSECICLLTETDWDQPINEVRSIRNRLCELTGTPKPVVKSNPLIFFSNDRCKFDTFFILYTRIKKKRKKQIFDLKKKIYFTIRKS</sequence>
<dbReference type="InterPro" id="IPR011989">
    <property type="entry name" value="ARM-like"/>
</dbReference>
<evidence type="ECO:0000256" key="3">
    <source>
        <dbReference type="ARBA" id="ARBA00023186"/>
    </source>
</evidence>
<evidence type="ECO:0000256" key="4">
    <source>
        <dbReference type="PROSITE-ProRule" id="PRU00103"/>
    </source>
</evidence>
<dbReference type="GO" id="GO:0007021">
    <property type="term" value="P:tubulin complex assembly"/>
    <property type="evidence" value="ECO:0007669"/>
    <property type="project" value="InterPro"/>
</dbReference>
<dbReference type="Pfam" id="PF25767">
    <property type="entry name" value="ARM_TBCD_2nd"/>
    <property type="match status" value="1"/>
</dbReference>
<keyword evidence="8" id="KW-1185">Reference proteome</keyword>
<evidence type="ECO:0000256" key="2">
    <source>
        <dbReference type="ARBA" id="ARBA00015003"/>
    </source>
</evidence>
<evidence type="ECO:0000313" key="7">
    <source>
        <dbReference type="EMBL" id="RMZ99376.1"/>
    </source>
</evidence>